<organism evidence="4">
    <name type="scientific">Phaeomonas parva</name>
    <dbReference type="NCBI Taxonomy" id="124430"/>
    <lineage>
        <taxon>Eukaryota</taxon>
        <taxon>Sar</taxon>
        <taxon>Stramenopiles</taxon>
        <taxon>Ochrophyta</taxon>
        <taxon>Pinguiophyceae</taxon>
        <taxon>Pinguiochrysidales</taxon>
        <taxon>Pinguiochrysidaceae</taxon>
        <taxon>Phaeomonas</taxon>
    </lineage>
</organism>
<dbReference type="SUPFAM" id="SSF50475">
    <property type="entry name" value="FMN-binding split barrel"/>
    <property type="match status" value="1"/>
</dbReference>
<keyword evidence="1" id="KW-0732">Signal</keyword>
<evidence type="ECO:0000256" key="1">
    <source>
        <dbReference type="SAM" id="SignalP"/>
    </source>
</evidence>
<dbReference type="Pfam" id="PF13883">
    <property type="entry name" value="CREG_beta-barrel"/>
    <property type="match status" value="1"/>
</dbReference>
<protein>
    <recommendedName>
        <fullName evidence="6">DUF2470 domain-containing protein</fullName>
    </recommendedName>
</protein>
<feature type="domain" description="CREG-like beta-barrel" evidence="3">
    <location>
        <begin position="58"/>
        <end position="209"/>
    </location>
</feature>
<dbReference type="InterPro" id="IPR055343">
    <property type="entry name" value="CREG_beta-barrel"/>
</dbReference>
<accession>A0A6U4F2Y4</accession>
<evidence type="ECO:0000313" key="5">
    <source>
        <dbReference type="EMBL" id="CAD9251402.1"/>
    </source>
</evidence>
<dbReference type="AlphaFoldDB" id="A0A6U4F2Y4"/>
<dbReference type="InterPro" id="IPR019595">
    <property type="entry name" value="DUF2470"/>
</dbReference>
<dbReference type="Gene3D" id="3.20.180.10">
    <property type="entry name" value="PNP-oxidase-like"/>
    <property type="match status" value="1"/>
</dbReference>
<reference evidence="4" key="1">
    <citation type="submission" date="2021-01" db="EMBL/GenBank/DDBJ databases">
        <authorList>
            <person name="Corre E."/>
            <person name="Pelletier E."/>
            <person name="Niang G."/>
            <person name="Scheremetjew M."/>
            <person name="Finn R."/>
            <person name="Kale V."/>
            <person name="Holt S."/>
            <person name="Cochrane G."/>
            <person name="Meng A."/>
            <person name="Brown T."/>
            <person name="Cohen L."/>
        </authorList>
    </citation>
    <scope>NUCLEOTIDE SEQUENCE</scope>
    <source>
        <strain evidence="4">CCMP2877</strain>
    </source>
</reference>
<feature type="chain" id="PRO_5036192073" description="DUF2470 domain-containing protein" evidence="1">
    <location>
        <begin position="21"/>
        <end position="329"/>
    </location>
</feature>
<feature type="domain" description="DUF2470" evidence="2">
    <location>
        <begin position="239"/>
        <end position="297"/>
    </location>
</feature>
<evidence type="ECO:0008006" key="6">
    <source>
        <dbReference type="Google" id="ProtNLM"/>
    </source>
</evidence>
<dbReference type="Gene3D" id="2.30.110.10">
    <property type="entry name" value="Electron Transport, Fmn-binding Protein, Chain A"/>
    <property type="match status" value="1"/>
</dbReference>
<evidence type="ECO:0000259" key="3">
    <source>
        <dbReference type="Pfam" id="PF13883"/>
    </source>
</evidence>
<gene>
    <name evidence="4" type="ORF">PPAR1163_LOCUS9761</name>
    <name evidence="5" type="ORF">PPAR1163_LOCUS9764</name>
</gene>
<proteinExistence type="predicted"/>
<dbReference type="GO" id="GO:0005737">
    <property type="term" value="C:cytoplasm"/>
    <property type="evidence" value="ECO:0007669"/>
    <property type="project" value="UniProtKB-ARBA"/>
</dbReference>
<dbReference type="InterPro" id="IPR037119">
    <property type="entry name" value="Haem_oxidase_HugZ-like_sf"/>
</dbReference>
<dbReference type="InterPro" id="IPR012349">
    <property type="entry name" value="Split_barrel_FMN-bd"/>
</dbReference>
<dbReference type="Pfam" id="PF10615">
    <property type="entry name" value="DUF2470"/>
    <property type="match status" value="1"/>
</dbReference>
<dbReference type="PANTHER" id="PTHR13343">
    <property type="entry name" value="CREG1 PROTEIN"/>
    <property type="match status" value="1"/>
</dbReference>
<sequence>MRSAVAAAAALGLLAGGAGAFSATRRAARRAPLRMVLAGDDILASTEDETGVRCSLSVPERARSVTQAAKSGTLCTISQGELEGMPFGSYVDYVLDNDGHPVLLLNEQSMHTRNMLADGRVSMLVQLKSTRREIPAAAQPRCTVAGRIAKVDDKEEILQNRVTYSLAHSYAEQVIESPSFSFYKIIPERVYYVGGFGVLSEWVDVQDYQQAQPDILADKTADLVDKVNEVNGEELPNLYTSYLAEEGDGELQSIRVTTVDRLGMDLRVKHGDYTDEYRLGFRMAATTLEDAQSEITKLFQEAWEVANGYYEGDTSPPVEVLAKDALRRS</sequence>
<dbReference type="PANTHER" id="PTHR13343:SF24">
    <property type="entry name" value="OS07G0573800 PROTEIN"/>
    <property type="match status" value="1"/>
</dbReference>
<name>A0A6U4F2Y4_9STRA</name>
<dbReference type="EMBL" id="HBGJ01015161">
    <property type="protein sequence ID" value="CAD9251399.1"/>
    <property type="molecule type" value="Transcribed_RNA"/>
</dbReference>
<dbReference type="EMBL" id="HBGJ01015164">
    <property type="protein sequence ID" value="CAD9251402.1"/>
    <property type="molecule type" value="Transcribed_RNA"/>
</dbReference>
<evidence type="ECO:0000313" key="4">
    <source>
        <dbReference type="EMBL" id="CAD9251399.1"/>
    </source>
</evidence>
<feature type="signal peptide" evidence="1">
    <location>
        <begin position="1"/>
        <end position="20"/>
    </location>
</feature>
<evidence type="ECO:0000259" key="2">
    <source>
        <dbReference type="Pfam" id="PF10615"/>
    </source>
</evidence>